<dbReference type="EMBL" id="KF148622">
    <property type="protein sequence ID" value="AGT79918.1"/>
    <property type="molecule type" value="Genomic_DNA"/>
</dbReference>
<organism evidence="2">
    <name type="scientific">Lycodon rufozonatus</name>
    <name type="common">Red-banded snake</name>
    <name type="synonym">Dinodon rufozonatum</name>
    <dbReference type="NCBI Taxonomy" id="74361"/>
    <lineage>
        <taxon>Eukaryota</taxon>
        <taxon>Metazoa</taxon>
        <taxon>Chordata</taxon>
        <taxon>Craniata</taxon>
        <taxon>Vertebrata</taxon>
        <taxon>Euteleostomi</taxon>
        <taxon>Lepidosauria</taxon>
        <taxon>Squamata</taxon>
        <taxon>Bifurcata</taxon>
        <taxon>Unidentata</taxon>
        <taxon>Episquamata</taxon>
        <taxon>Toxicofera</taxon>
        <taxon>Serpentes</taxon>
        <taxon>Colubroidea</taxon>
        <taxon>Colubridae</taxon>
        <taxon>Colubrinae</taxon>
        <taxon>Lycodon</taxon>
    </lineage>
</organism>
<protein>
    <submittedName>
        <fullName evidence="2">ATP synthase F0 subunit 8</fullName>
    </submittedName>
</protein>
<name>A0A0D3L668_LYCRO</name>
<dbReference type="RefSeq" id="YP_009048545.1">
    <property type="nucleotide sequence ID" value="NC_024559.1"/>
</dbReference>
<gene>
    <name evidence="2" type="primary">ATP8</name>
</gene>
<reference evidence="2" key="1">
    <citation type="submission" date="2013-05" db="EMBL/GenBank/DDBJ databases">
        <title>Complete mitochondrial genome of the red banded snake, Dinodon rufozonatum (Reptilia, Serpentes, Colubridae).</title>
        <authorList>
            <person name="Li E."/>
            <person name="Wu X.B."/>
        </authorList>
    </citation>
    <scope>NUCLEOTIDE SEQUENCE</scope>
    <source>
        <tissue evidence="2">Liver</tissue>
    </source>
</reference>
<accession>A0A0D3L668</accession>
<evidence type="ECO:0000256" key="1">
    <source>
        <dbReference type="SAM" id="Phobius"/>
    </source>
</evidence>
<geneLocation type="mitochondrion" evidence="2"/>
<reference evidence="3" key="2">
    <citation type="journal article" date="2014" name="Mitochondrial DNA">
        <title>Mitochondrial genome of Dinodon rufozonatum (Squamata: Colubridae: Dinodon).</title>
        <authorList>
            <person name="Qian L."/>
            <person name="Zhang C."/>
            <person name="Huang X."/>
            <person name="Pan T."/>
            <person name="Wang H."/>
            <person name="Zhang B."/>
        </authorList>
    </citation>
    <scope>NUCLEOTIDE SEQUENCE</scope>
</reference>
<proteinExistence type="predicted"/>
<feature type="transmembrane region" description="Helical" evidence="1">
    <location>
        <begin position="6"/>
        <end position="24"/>
    </location>
</feature>
<dbReference type="AlphaFoldDB" id="A0A0D3L668"/>
<evidence type="ECO:0000313" key="2">
    <source>
        <dbReference type="EMBL" id="AGT79918.1"/>
    </source>
</evidence>
<keyword evidence="2" id="KW-0496">Mitochondrion</keyword>
<dbReference type="GeneID" id="19908580"/>
<dbReference type="EMBL" id="KJ179950">
    <property type="protein sequence ID" value="AHV78285.1"/>
    <property type="molecule type" value="Genomic_DNA"/>
</dbReference>
<keyword evidence="1" id="KW-1133">Transmembrane helix</keyword>
<sequence length="52" mass="6167">MPQLDTVYILITFLWTWLTLYLTMQKIKTFMMTTHPAICPKPNKPTPTPTWL</sequence>
<dbReference type="CTD" id="4509"/>
<keyword evidence="1" id="KW-0812">Transmembrane</keyword>
<keyword evidence="1" id="KW-0472">Membrane</keyword>
<evidence type="ECO:0000313" key="3">
    <source>
        <dbReference type="EMBL" id="AHV78285.1"/>
    </source>
</evidence>